<accession>A0A8S3FFT6</accession>
<protein>
    <recommendedName>
        <fullName evidence="3">Protein kinase domain-containing protein</fullName>
    </recommendedName>
</protein>
<sequence length="40" mass="4371">MYSMTNRNETAPIPSLPDYAFGEKLGAGSYGTVYKARLIS</sequence>
<dbReference type="AlphaFoldDB" id="A0A8S3FFT6"/>
<evidence type="ECO:0008006" key="3">
    <source>
        <dbReference type="Google" id="ProtNLM"/>
    </source>
</evidence>
<dbReference type="EMBL" id="CAJOBI010261504">
    <property type="protein sequence ID" value="CAF5122655.1"/>
    <property type="molecule type" value="Genomic_DNA"/>
</dbReference>
<dbReference type="SUPFAM" id="SSF56112">
    <property type="entry name" value="Protein kinase-like (PK-like)"/>
    <property type="match status" value="1"/>
</dbReference>
<feature type="non-terminal residue" evidence="1">
    <location>
        <position position="1"/>
    </location>
</feature>
<evidence type="ECO:0000313" key="2">
    <source>
        <dbReference type="Proteomes" id="UP000676336"/>
    </source>
</evidence>
<evidence type="ECO:0000313" key="1">
    <source>
        <dbReference type="EMBL" id="CAF5122655.1"/>
    </source>
</evidence>
<dbReference type="Proteomes" id="UP000676336">
    <property type="component" value="Unassembled WGS sequence"/>
</dbReference>
<gene>
    <name evidence="1" type="ORF">SMN809_LOCUS62595</name>
</gene>
<proteinExistence type="predicted"/>
<name>A0A8S3FFT6_9BILA</name>
<dbReference type="InterPro" id="IPR011009">
    <property type="entry name" value="Kinase-like_dom_sf"/>
</dbReference>
<organism evidence="1 2">
    <name type="scientific">Rotaria magnacalcarata</name>
    <dbReference type="NCBI Taxonomy" id="392030"/>
    <lineage>
        <taxon>Eukaryota</taxon>
        <taxon>Metazoa</taxon>
        <taxon>Spiralia</taxon>
        <taxon>Gnathifera</taxon>
        <taxon>Rotifera</taxon>
        <taxon>Eurotatoria</taxon>
        <taxon>Bdelloidea</taxon>
        <taxon>Philodinida</taxon>
        <taxon>Philodinidae</taxon>
        <taxon>Rotaria</taxon>
    </lineage>
</organism>
<reference evidence="1" key="1">
    <citation type="submission" date="2021-02" db="EMBL/GenBank/DDBJ databases">
        <authorList>
            <person name="Nowell W R."/>
        </authorList>
    </citation>
    <scope>NUCLEOTIDE SEQUENCE</scope>
</reference>
<comment type="caution">
    <text evidence="1">The sequence shown here is derived from an EMBL/GenBank/DDBJ whole genome shotgun (WGS) entry which is preliminary data.</text>
</comment>